<dbReference type="Proteomes" id="UP001549920">
    <property type="component" value="Unassembled WGS sequence"/>
</dbReference>
<keyword evidence="5" id="KW-0479">Metal-binding</keyword>
<evidence type="ECO:0000313" key="10">
    <source>
        <dbReference type="Proteomes" id="UP001549920"/>
    </source>
</evidence>
<gene>
    <name evidence="9" type="ORF">ABMA27_001708</name>
</gene>
<dbReference type="InterPro" id="IPR002156">
    <property type="entry name" value="RNaseH_domain"/>
</dbReference>
<feature type="domain" description="RNase H type-1" evidence="8">
    <location>
        <begin position="48"/>
        <end position="181"/>
    </location>
</feature>
<evidence type="ECO:0000256" key="3">
    <source>
        <dbReference type="ARBA" id="ARBA00012180"/>
    </source>
</evidence>
<proteinExistence type="inferred from homology"/>
<reference evidence="9 10" key="1">
    <citation type="submission" date="2024-06" db="EMBL/GenBank/DDBJ databases">
        <title>A chromosome-level genome assembly of beet webworm, Loxostege sticticalis.</title>
        <authorList>
            <person name="Zhang Y."/>
        </authorList>
    </citation>
    <scope>NUCLEOTIDE SEQUENCE [LARGE SCALE GENOMIC DNA]</scope>
    <source>
        <strain evidence="9">AQ026</strain>
        <tissue evidence="9">Whole body</tissue>
    </source>
</reference>
<evidence type="ECO:0000256" key="5">
    <source>
        <dbReference type="ARBA" id="ARBA00022723"/>
    </source>
</evidence>
<evidence type="ECO:0000256" key="1">
    <source>
        <dbReference type="ARBA" id="ARBA00000077"/>
    </source>
</evidence>
<dbReference type="PANTHER" id="PTHR10642">
    <property type="entry name" value="RIBONUCLEASE H1"/>
    <property type="match status" value="1"/>
</dbReference>
<protein>
    <recommendedName>
        <fullName evidence="3">ribonuclease H</fullName>
        <ecNumber evidence="3">3.1.26.4</ecNumber>
    </recommendedName>
</protein>
<dbReference type="PROSITE" id="PS50879">
    <property type="entry name" value="RNASE_H_1"/>
    <property type="match status" value="1"/>
</dbReference>
<evidence type="ECO:0000313" key="9">
    <source>
        <dbReference type="EMBL" id="KAL0881953.1"/>
    </source>
</evidence>
<dbReference type="SUPFAM" id="SSF53098">
    <property type="entry name" value="Ribonuclease H-like"/>
    <property type="match status" value="1"/>
</dbReference>
<evidence type="ECO:0000256" key="2">
    <source>
        <dbReference type="ARBA" id="ARBA00005300"/>
    </source>
</evidence>
<dbReference type="InterPro" id="IPR036397">
    <property type="entry name" value="RNaseH_sf"/>
</dbReference>
<comment type="similarity">
    <text evidence="2">Belongs to the RNase H family.</text>
</comment>
<keyword evidence="7" id="KW-0378">Hydrolase</keyword>
<name>A0ABR3HZG8_LOXSC</name>
<dbReference type="Pfam" id="PF00075">
    <property type="entry name" value="RNase_H"/>
    <property type="match status" value="1"/>
</dbReference>
<evidence type="ECO:0000256" key="6">
    <source>
        <dbReference type="ARBA" id="ARBA00022759"/>
    </source>
</evidence>
<keyword evidence="6" id="KW-0255">Endonuclease</keyword>
<dbReference type="InterPro" id="IPR050092">
    <property type="entry name" value="RNase_H"/>
</dbReference>
<evidence type="ECO:0000256" key="7">
    <source>
        <dbReference type="ARBA" id="ARBA00022801"/>
    </source>
</evidence>
<dbReference type="EMBL" id="JBEUOH010000011">
    <property type="protein sequence ID" value="KAL0881953.1"/>
    <property type="molecule type" value="Genomic_DNA"/>
</dbReference>
<dbReference type="EC" id="3.1.26.4" evidence="3"/>
<dbReference type="CDD" id="cd09276">
    <property type="entry name" value="Rnase_HI_RT_non_LTR"/>
    <property type="match status" value="1"/>
</dbReference>
<keyword evidence="10" id="KW-1185">Reference proteome</keyword>
<organism evidence="9 10">
    <name type="scientific">Loxostege sticticalis</name>
    <name type="common">Beet webworm moth</name>
    <dbReference type="NCBI Taxonomy" id="481309"/>
    <lineage>
        <taxon>Eukaryota</taxon>
        <taxon>Metazoa</taxon>
        <taxon>Ecdysozoa</taxon>
        <taxon>Arthropoda</taxon>
        <taxon>Hexapoda</taxon>
        <taxon>Insecta</taxon>
        <taxon>Pterygota</taxon>
        <taxon>Neoptera</taxon>
        <taxon>Endopterygota</taxon>
        <taxon>Lepidoptera</taxon>
        <taxon>Glossata</taxon>
        <taxon>Ditrysia</taxon>
        <taxon>Pyraloidea</taxon>
        <taxon>Crambidae</taxon>
        <taxon>Pyraustinae</taxon>
        <taxon>Loxostege</taxon>
    </lineage>
</organism>
<evidence type="ECO:0000256" key="4">
    <source>
        <dbReference type="ARBA" id="ARBA00022722"/>
    </source>
</evidence>
<keyword evidence="4" id="KW-0540">Nuclease</keyword>
<evidence type="ECO:0000259" key="8">
    <source>
        <dbReference type="PROSITE" id="PS50879"/>
    </source>
</evidence>
<comment type="caution">
    <text evidence="9">The sequence shown here is derived from an EMBL/GenBank/DDBJ whole genome shotgun (WGS) entry which is preliminary data.</text>
</comment>
<dbReference type="Gene3D" id="3.30.420.10">
    <property type="entry name" value="Ribonuclease H-like superfamily/Ribonuclease H"/>
    <property type="match status" value="1"/>
</dbReference>
<dbReference type="PANTHER" id="PTHR10642:SF26">
    <property type="entry name" value="RIBONUCLEASE H1"/>
    <property type="match status" value="1"/>
</dbReference>
<sequence length="350" mass="39938">MFTLNIWTTKIDILNIIEPILNCVLLSKKNYNPNLLKTKILEEIYHKYFLWNTIFTDGSKSKAGIGAAYYDSIRKYGKCFKVDGTICIMSVELVAILEALKYILNNLVDTKVVIFTDSKSAIQHIAGCASGDQSTSLAYSILRKIVECQQKKIVLKIQWIPSHIGLHGNEEADRLARTAASDGSIVCVKPIYSEILSKYKAKTHNIFKEYFDERSLEKGIWYKTIQCQPPRIPWFTKQKMKRAFVVTALRLRSGHMPLNKFAHLMKKTDSPNCVVCNQIEDVQHILMECVQYRQNRLDLVARLGLNVLNIGLFHQILSEPTSQSAEDLLEFVINSIKLRASNNNYTPSNN</sequence>
<comment type="catalytic activity">
    <reaction evidence="1">
        <text>Endonucleolytic cleavage to 5'-phosphomonoester.</text>
        <dbReference type="EC" id="3.1.26.4"/>
    </reaction>
</comment>
<dbReference type="InterPro" id="IPR012337">
    <property type="entry name" value="RNaseH-like_sf"/>
</dbReference>
<accession>A0ABR3HZG8</accession>